<evidence type="ECO:0000313" key="16">
    <source>
        <dbReference type="Proteomes" id="UP000254572"/>
    </source>
</evidence>
<dbReference type="PANTHER" id="PTHR11538:SF41">
    <property type="entry name" value="PHENYLALANINE--TRNA LIGASE, MITOCHONDRIAL"/>
    <property type="match status" value="1"/>
</dbReference>
<evidence type="ECO:0000256" key="13">
    <source>
        <dbReference type="HAMAP-Rule" id="MF_00281"/>
    </source>
</evidence>
<dbReference type="Proteomes" id="UP000254572">
    <property type="component" value="Unassembled WGS sequence"/>
</dbReference>
<dbReference type="InterPro" id="IPR045864">
    <property type="entry name" value="aa-tRNA-synth_II/BPL/LPL"/>
</dbReference>
<keyword evidence="10 13" id="KW-0648">Protein biosynthesis</keyword>
<evidence type="ECO:0000256" key="6">
    <source>
        <dbReference type="ARBA" id="ARBA00022723"/>
    </source>
</evidence>
<dbReference type="PROSITE" id="PS50862">
    <property type="entry name" value="AA_TRNA_LIGASE_II"/>
    <property type="match status" value="1"/>
</dbReference>
<dbReference type="GO" id="GO:0004826">
    <property type="term" value="F:phenylalanine-tRNA ligase activity"/>
    <property type="evidence" value="ECO:0007669"/>
    <property type="project" value="UniProtKB-UniRule"/>
</dbReference>
<evidence type="ECO:0000256" key="3">
    <source>
        <dbReference type="ARBA" id="ARBA00011209"/>
    </source>
</evidence>
<dbReference type="HAMAP" id="MF_00281">
    <property type="entry name" value="Phe_tRNA_synth_alpha1"/>
    <property type="match status" value="1"/>
</dbReference>
<evidence type="ECO:0000256" key="7">
    <source>
        <dbReference type="ARBA" id="ARBA00022741"/>
    </source>
</evidence>
<dbReference type="InterPro" id="IPR010978">
    <property type="entry name" value="tRNA-bd_arm"/>
</dbReference>
<evidence type="ECO:0000256" key="2">
    <source>
        <dbReference type="ARBA" id="ARBA00010207"/>
    </source>
</evidence>
<keyword evidence="5 13" id="KW-0436">Ligase</keyword>
<dbReference type="EMBL" id="UFUW01000001">
    <property type="protein sequence ID" value="SUX25397.1"/>
    <property type="molecule type" value="Genomic_DNA"/>
</dbReference>
<evidence type="ECO:0000256" key="9">
    <source>
        <dbReference type="ARBA" id="ARBA00022842"/>
    </source>
</evidence>
<dbReference type="GO" id="GO:0005737">
    <property type="term" value="C:cytoplasm"/>
    <property type="evidence" value="ECO:0007669"/>
    <property type="project" value="UniProtKB-SubCell"/>
</dbReference>
<evidence type="ECO:0000256" key="12">
    <source>
        <dbReference type="ARBA" id="ARBA00049255"/>
    </source>
</evidence>
<dbReference type="GO" id="GO:0000287">
    <property type="term" value="F:magnesium ion binding"/>
    <property type="evidence" value="ECO:0007669"/>
    <property type="project" value="UniProtKB-UniRule"/>
</dbReference>
<name>A0A381EF45_9GAMM</name>
<dbReference type="InterPro" id="IPR002319">
    <property type="entry name" value="Phenylalanyl-tRNA_Synthase"/>
</dbReference>
<keyword evidence="4 13" id="KW-0963">Cytoplasm</keyword>
<dbReference type="InterPro" id="IPR006195">
    <property type="entry name" value="aa-tRNA-synth_II"/>
</dbReference>
<proteinExistence type="inferred from homology"/>
<reference evidence="15 16" key="1">
    <citation type="submission" date="2018-06" db="EMBL/GenBank/DDBJ databases">
        <authorList>
            <consortium name="Pathogen Informatics"/>
            <person name="Doyle S."/>
        </authorList>
    </citation>
    <scope>NUCLEOTIDE SEQUENCE [LARGE SCALE GENOMIC DNA]</scope>
    <source>
        <strain evidence="15 16">NCTC13294</strain>
    </source>
</reference>
<keyword evidence="16" id="KW-1185">Reference proteome</keyword>
<dbReference type="SUPFAM" id="SSF55681">
    <property type="entry name" value="Class II aaRS and biotin synthetases"/>
    <property type="match status" value="1"/>
</dbReference>
<evidence type="ECO:0000256" key="1">
    <source>
        <dbReference type="ARBA" id="ARBA00004496"/>
    </source>
</evidence>
<dbReference type="RefSeq" id="WP_147293521.1">
    <property type="nucleotide sequence ID" value="NZ_JBHLZC010000001.1"/>
</dbReference>
<evidence type="ECO:0000259" key="14">
    <source>
        <dbReference type="PROSITE" id="PS50862"/>
    </source>
</evidence>
<dbReference type="Pfam" id="PF02912">
    <property type="entry name" value="Phe_tRNA-synt_N"/>
    <property type="match status" value="1"/>
</dbReference>
<evidence type="ECO:0000256" key="11">
    <source>
        <dbReference type="ARBA" id="ARBA00023146"/>
    </source>
</evidence>
<comment type="catalytic activity">
    <reaction evidence="12 13">
        <text>tRNA(Phe) + L-phenylalanine + ATP = L-phenylalanyl-tRNA(Phe) + AMP + diphosphate + H(+)</text>
        <dbReference type="Rhea" id="RHEA:19413"/>
        <dbReference type="Rhea" id="RHEA-COMP:9668"/>
        <dbReference type="Rhea" id="RHEA-COMP:9699"/>
        <dbReference type="ChEBI" id="CHEBI:15378"/>
        <dbReference type="ChEBI" id="CHEBI:30616"/>
        <dbReference type="ChEBI" id="CHEBI:33019"/>
        <dbReference type="ChEBI" id="CHEBI:58095"/>
        <dbReference type="ChEBI" id="CHEBI:78442"/>
        <dbReference type="ChEBI" id="CHEBI:78531"/>
        <dbReference type="ChEBI" id="CHEBI:456215"/>
        <dbReference type="EC" id="6.1.1.20"/>
    </reaction>
</comment>
<dbReference type="GO" id="GO:0006432">
    <property type="term" value="P:phenylalanyl-tRNA aminoacylation"/>
    <property type="evidence" value="ECO:0007669"/>
    <property type="project" value="UniProtKB-UniRule"/>
</dbReference>
<dbReference type="CDD" id="cd00496">
    <property type="entry name" value="PheRS_alpha_core"/>
    <property type="match status" value="1"/>
</dbReference>
<evidence type="ECO:0000256" key="5">
    <source>
        <dbReference type="ARBA" id="ARBA00022598"/>
    </source>
</evidence>
<evidence type="ECO:0000256" key="4">
    <source>
        <dbReference type="ARBA" id="ARBA00022490"/>
    </source>
</evidence>
<gene>
    <name evidence="13 15" type="primary">pheS</name>
    <name evidence="15" type="ORF">NCTC13294_02407</name>
</gene>
<dbReference type="GO" id="GO:0000049">
    <property type="term" value="F:tRNA binding"/>
    <property type="evidence" value="ECO:0007669"/>
    <property type="project" value="InterPro"/>
</dbReference>
<evidence type="ECO:0000313" key="15">
    <source>
        <dbReference type="EMBL" id="SUX25397.1"/>
    </source>
</evidence>
<comment type="similarity">
    <text evidence="2 13">Belongs to the class-II aminoacyl-tRNA synthetase family. Phe-tRNA synthetase alpha subunit type 1 subfamily.</text>
</comment>
<dbReference type="Pfam" id="PF01409">
    <property type="entry name" value="tRNA-synt_2d"/>
    <property type="match status" value="1"/>
</dbReference>
<dbReference type="InterPro" id="IPR004529">
    <property type="entry name" value="Phe-tRNA-synth_IIc_asu"/>
</dbReference>
<dbReference type="AlphaFoldDB" id="A0A381EF45"/>
<dbReference type="EC" id="6.1.1.20" evidence="13"/>
<feature type="domain" description="Aminoacyl-transfer RNA synthetases class-II family profile" evidence="14">
    <location>
        <begin position="123"/>
        <end position="339"/>
    </location>
</feature>
<evidence type="ECO:0000256" key="8">
    <source>
        <dbReference type="ARBA" id="ARBA00022840"/>
    </source>
</evidence>
<dbReference type="NCBIfam" id="TIGR00468">
    <property type="entry name" value="pheS"/>
    <property type="match status" value="1"/>
</dbReference>
<keyword evidence="11 13" id="KW-0030">Aminoacyl-tRNA synthetase</keyword>
<evidence type="ECO:0000256" key="10">
    <source>
        <dbReference type="ARBA" id="ARBA00022917"/>
    </source>
</evidence>
<keyword evidence="9 13" id="KW-0460">Magnesium</keyword>
<feature type="binding site" evidence="13">
    <location>
        <position position="260"/>
    </location>
    <ligand>
        <name>Mg(2+)</name>
        <dbReference type="ChEBI" id="CHEBI:18420"/>
        <note>shared with beta subunit</note>
    </ligand>
</feature>
<dbReference type="Gene3D" id="3.30.930.10">
    <property type="entry name" value="Bira Bifunctional Protein, Domain 2"/>
    <property type="match status" value="1"/>
</dbReference>
<dbReference type="OrthoDB" id="9800719at2"/>
<dbReference type="InterPro" id="IPR022911">
    <property type="entry name" value="Phe_tRNA_ligase_alpha1_bac"/>
</dbReference>
<organism evidence="15 16">
    <name type="scientific">Cardiobacterium valvarum</name>
    <dbReference type="NCBI Taxonomy" id="194702"/>
    <lineage>
        <taxon>Bacteria</taxon>
        <taxon>Pseudomonadati</taxon>
        <taxon>Pseudomonadota</taxon>
        <taxon>Gammaproteobacteria</taxon>
        <taxon>Cardiobacteriales</taxon>
        <taxon>Cardiobacteriaceae</taxon>
        <taxon>Cardiobacterium</taxon>
    </lineage>
</organism>
<keyword evidence="6 13" id="KW-0479">Metal-binding</keyword>
<sequence>MSEQSSVKEALEKALQDGLKSLKEALDLPALEALRNTYLSKKGIFTAHMQALAKASAEERPQLGKIINDAKTRFQQALQEKMDAFKEREMAGKLTSERVDVTLAGRQNFKGGLHPVTLTRRCIEDWFVRLGFVVKDGPEIEDDFHNFTALNIPEHHPARAMQDTFYFDPQTVLRTHTSGVQIRTMEQEGAPLRIIAPGRVYRSDSDVTHTPMFHQVEGLVVDTSSTFADLKGIIIHFLRDFFAREDLQVRFRPSFFPFTEPSAEVDIAFFTAGDGANVKWLEVLGCGMVHPQVLHNSGVDPDIYQGYAFGMGIERLAMLRYGVQDLRQFFENDVRFLRQFRHEF</sequence>
<protein>
    <recommendedName>
        <fullName evidence="13">Phenylalanine--tRNA ligase alpha subunit</fullName>
        <ecNumber evidence="13">6.1.1.20</ecNumber>
    </recommendedName>
    <alternativeName>
        <fullName evidence="13">Phenylalanyl-tRNA synthetase alpha subunit</fullName>
        <shortName evidence="13">PheRS</shortName>
    </alternativeName>
</protein>
<dbReference type="FunFam" id="3.30.930.10:FF:000003">
    <property type="entry name" value="Phenylalanine--tRNA ligase alpha subunit"/>
    <property type="match status" value="1"/>
</dbReference>
<keyword evidence="8 13" id="KW-0067">ATP-binding</keyword>
<dbReference type="PANTHER" id="PTHR11538">
    <property type="entry name" value="PHENYLALANYL-TRNA SYNTHETASE"/>
    <property type="match status" value="1"/>
</dbReference>
<keyword evidence="7 13" id="KW-0547">Nucleotide-binding</keyword>
<dbReference type="SUPFAM" id="SSF46589">
    <property type="entry name" value="tRNA-binding arm"/>
    <property type="match status" value="1"/>
</dbReference>
<comment type="subunit">
    <text evidence="3 13">Tetramer of two alpha and two beta subunits.</text>
</comment>
<comment type="cofactor">
    <cofactor evidence="13">
        <name>Mg(2+)</name>
        <dbReference type="ChEBI" id="CHEBI:18420"/>
    </cofactor>
    <text evidence="13">Binds 2 magnesium ions per tetramer.</text>
</comment>
<dbReference type="GO" id="GO:0005524">
    <property type="term" value="F:ATP binding"/>
    <property type="evidence" value="ECO:0007669"/>
    <property type="project" value="UniProtKB-UniRule"/>
</dbReference>
<dbReference type="InterPro" id="IPR004188">
    <property type="entry name" value="Phe-tRNA_ligase_II_N"/>
</dbReference>
<accession>A0A381EF45</accession>
<comment type="subcellular location">
    <subcellularLocation>
        <location evidence="1 13">Cytoplasm</location>
    </subcellularLocation>
</comment>